<dbReference type="InterPro" id="IPR003660">
    <property type="entry name" value="HAMP_dom"/>
</dbReference>
<dbReference type="PROSITE" id="PS50111">
    <property type="entry name" value="CHEMOTAXIS_TRANSDUC_2"/>
    <property type="match status" value="1"/>
</dbReference>
<dbReference type="Pfam" id="PF00672">
    <property type="entry name" value="HAMP"/>
    <property type="match status" value="1"/>
</dbReference>
<dbReference type="Gene3D" id="3.30.450.20">
    <property type="entry name" value="PAS domain"/>
    <property type="match status" value="1"/>
</dbReference>
<dbReference type="InterPro" id="IPR051310">
    <property type="entry name" value="MCP_chemotaxis"/>
</dbReference>
<gene>
    <name evidence="12" type="ORF">E1742_24275</name>
</gene>
<evidence type="ECO:0000313" key="12">
    <source>
        <dbReference type="EMBL" id="QBQ39585.1"/>
    </source>
</evidence>
<dbReference type="Pfam" id="PF00015">
    <property type="entry name" value="MCPsignal"/>
    <property type="match status" value="1"/>
</dbReference>
<dbReference type="Pfam" id="PF17200">
    <property type="entry name" value="sCache_2"/>
    <property type="match status" value="1"/>
</dbReference>
<feature type="transmembrane region" description="Helical" evidence="9">
    <location>
        <begin position="193"/>
        <end position="212"/>
    </location>
</feature>
<keyword evidence="6 9" id="KW-0472">Membrane</keyword>
<reference evidence="12 13" key="1">
    <citation type="submission" date="2019-03" db="EMBL/GenBank/DDBJ databases">
        <title>Draft Genome Sequences of Six Type Strains of the Genus Massilia.</title>
        <authorList>
            <person name="Miess H."/>
            <person name="Frediansyhah A."/>
            <person name="Gross H."/>
        </authorList>
    </citation>
    <scope>NUCLEOTIDE SEQUENCE [LARGE SCALE GENOMIC DNA]</scope>
    <source>
        <strain evidence="12 13">DSM 17505</strain>
    </source>
</reference>
<dbReference type="InterPro" id="IPR004090">
    <property type="entry name" value="Chemotax_Me-accpt_rcpt"/>
</dbReference>
<dbReference type="SUPFAM" id="SSF58104">
    <property type="entry name" value="Methyl-accepting chemotaxis protein (MCP) signaling domain"/>
    <property type="match status" value="1"/>
</dbReference>
<dbReference type="CDD" id="cd11386">
    <property type="entry name" value="MCP_signal"/>
    <property type="match status" value="1"/>
</dbReference>
<evidence type="ECO:0000256" key="2">
    <source>
        <dbReference type="ARBA" id="ARBA00022475"/>
    </source>
</evidence>
<dbReference type="InterPro" id="IPR004089">
    <property type="entry name" value="MCPsignal_dom"/>
</dbReference>
<evidence type="ECO:0000256" key="7">
    <source>
        <dbReference type="ARBA" id="ARBA00029447"/>
    </source>
</evidence>
<evidence type="ECO:0000256" key="5">
    <source>
        <dbReference type="ARBA" id="ARBA00022989"/>
    </source>
</evidence>
<dbReference type="SMART" id="SM01049">
    <property type="entry name" value="Cache_2"/>
    <property type="match status" value="1"/>
</dbReference>
<keyword evidence="8" id="KW-0807">Transducer</keyword>
<evidence type="ECO:0000256" key="4">
    <source>
        <dbReference type="ARBA" id="ARBA00022692"/>
    </source>
</evidence>
<evidence type="ECO:0000256" key="6">
    <source>
        <dbReference type="ARBA" id="ARBA00023136"/>
    </source>
</evidence>
<evidence type="ECO:0000259" key="11">
    <source>
        <dbReference type="PROSITE" id="PS50885"/>
    </source>
</evidence>
<dbReference type="EMBL" id="CP038026">
    <property type="protein sequence ID" value="QBQ39585.1"/>
    <property type="molecule type" value="Genomic_DNA"/>
</dbReference>
<name>A0ABX5SGT1_9BURK</name>
<comment type="subcellular location">
    <subcellularLocation>
        <location evidence="1">Cell membrane</location>
        <topology evidence="1">Multi-pass membrane protein</topology>
    </subcellularLocation>
</comment>
<keyword evidence="4 9" id="KW-0812">Transmembrane</keyword>
<feature type="domain" description="HAMP" evidence="11">
    <location>
        <begin position="213"/>
        <end position="265"/>
    </location>
</feature>
<accession>A0ABX5SGT1</accession>
<evidence type="ECO:0000256" key="8">
    <source>
        <dbReference type="PROSITE-ProRule" id="PRU00284"/>
    </source>
</evidence>
<proteinExistence type="inferred from homology"/>
<organism evidence="12 13">
    <name type="scientific">Pseudoduganella plicata</name>
    <dbReference type="NCBI Taxonomy" id="321984"/>
    <lineage>
        <taxon>Bacteria</taxon>
        <taxon>Pseudomonadati</taxon>
        <taxon>Pseudomonadota</taxon>
        <taxon>Betaproteobacteria</taxon>
        <taxon>Burkholderiales</taxon>
        <taxon>Oxalobacteraceae</taxon>
        <taxon>Telluria group</taxon>
        <taxon>Pseudoduganella</taxon>
    </lineage>
</organism>
<protein>
    <submittedName>
        <fullName evidence="12">HAMP domain-containing protein</fullName>
    </submittedName>
</protein>
<dbReference type="SMART" id="SM00304">
    <property type="entry name" value="HAMP"/>
    <property type="match status" value="1"/>
</dbReference>
<dbReference type="SMART" id="SM00283">
    <property type="entry name" value="MA"/>
    <property type="match status" value="1"/>
</dbReference>
<keyword evidence="5 9" id="KW-1133">Transmembrane helix</keyword>
<keyword evidence="3" id="KW-0488">Methylation</keyword>
<keyword evidence="2" id="KW-1003">Cell membrane</keyword>
<dbReference type="PRINTS" id="PR00260">
    <property type="entry name" value="CHEMTRNSDUCR"/>
</dbReference>
<evidence type="ECO:0000313" key="13">
    <source>
        <dbReference type="Proteomes" id="UP000294359"/>
    </source>
</evidence>
<keyword evidence="13" id="KW-1185">Reference proteome</keyword>
<dbReference type="PANTHER" id="PTHR43531:SF14">
    <property type="entry name" value="METHYL-ACCEPTING CHEMOTAXIS PROTEIN I-RELATED"/>
    <property type="match status" value="1"/>
</dbReference>
<feature type="domain" description="Methyl-accepting transducer" evidence="10">
    <location>
        <begin position="270"/>
        <end position="499"/>
    </location>
</feature>
<evidence type="ECO:0000256" key="3">
    <source>
        <dbReference type="ARBA" id="ARBA00022481"/>
    </source>
</evidence>
<dbReference type="Gene3D" id="1.10.287.950">
    <property type="entry name" value="Methyl-accepting chemotaxis protein"/>
    <property type="match status" value="1"/>
</dbReference>
<dbReference type="PROSITE" id="PS50885">
    <property type="entry name" value="HAMP"/>
    <property type="match status" value="1"/>
</dbReference>
<dbReference type="CDD" id="cd06225">
    <property type="entry name" value="HAMP"/>
    <property type="match status" value="1"/>
</dbReference>
<evidence type="ECO:0000256" key="1">
    <source>
        <dbReference type="ARBA" id="ARBA00004651"/>
    </source>
</evidence>
<evidence type="ECO:0000256" key="9">
    <source>
        <dbReference type="SAM" id="Phobius"/>
    </source>
</evidence>
<dbReference type="PANTHER" id="PTHR43531">
    <property type="entry name" value="PROTEIN ICFG"/>
    <property type="match status" value="1"/>
</dbReference>
<comment type="similarity">
    <text evidence="7">Belongs to the methyl-accepting chemotaxis (MCP) protein family.</text>
</comment>
<dbReference type="InterPro" id="IPR033480">
    <property type="entry name" value="sCache_2"/>
</dbReference>
<dbReference type="Proteomes" id="UP000294359">
    <property type="component" value="Chromosome"/>
</dbReference>
<sequence length="544" mass="57830">MMKLSFRAKLYLPLILSWLCLSGMTLFHIYESKALRFEERQHALKFATDVGMSTVKEYAALAASGAMPLEQAQKQALQRLKAMRYGKDGYYTVVDSRPTMLMHPIKAELSGKDMSDFHDVKGTYLYRDAARIAQGSGEGWIEYVWPKPGNADQKQVFAKGAYVLTYKPWDWTFITGLYLDDLQDAFVADLRRAALVLAAIGAALSLIVVAVIRSVARSMDQAVRAADAVAQGDLTHPIHVEGDDEIARLLGALAAMQRSLADLVREVRQGTHTITAASSQIAAGNQDLSSRTEQQAGSIEETAASLEELASNVRQNGEHAGKANTLARSASEVATHGGAVVAQVVETMATINNSARKIVDIIGVIDGIAFQTNILALNAAVEAARAGEQGRGFAVVAAEVRSLAQRSAAAAKDVKALIGDSVASVEAGSVLVNQAGSTMSEIVDSVRRVTGIIAEIADAGQGQQHGINQINDAVADMDTAMQQNAALVEEAAATSASLHEQASNLARVVSVFRLDADEMGTRATASGQPARKAAATKVAARLRA</sequence>
<evidence type="ECO:0000259" key="10">
    <source>
        <dbReference type="PROSITE" id="PS50111"/>
    </source>
</evidence>